<dbReference type="RefSeq" id="WP_027009338.1">
    <property type="nucleotide sequence ID" value="NZ_CP091521.1"/>
</dbReference>
<protein>
    <submittedName>
        <fullName evidence="6">Oligosaccharide flippase family protein</fullName>
    </submittedName>
</protein>
<keyword evidence="7" id="KW-1185">Reference proteome</keyword>
<dbReference type="PANTHER" id="PTHR43424:SF1">
    <property type="entry name" value="LOCUS PUTATIVE PROTEIN 1-RELATED"/>
    <property type="match status" value="1"/>
</dbReference>
<dbReference type="InterPro" id="IPR002797">
    <property type="entry name" value="Polysacc_synth"/>
</dbReference>
<dbReference type="AlphaFoldDB" id="A0A8T9MV65"/>
<feature type="transmembrane region" description="Helical" evidence="5">
    <location>
        <begin position="317"/>
        <end position="343"/>
    </location>
</feature>
<dbReference type="PANTHER" id="PTHR43424">
    <property type="entry name" value="LOCUS PUTATIVE PROTEIN 1-RELATED"/>
    <property type="match status" value="1"/>
</dbReference>
<feature type="transmembrane region" description="Helical" evidence="5">
    <location>
        <begin position="375"/>
        <end position="392"/>
    </location>
</feature>
<feature type="transmembrane region" description="Helical" evidence="5">
    <location>
        <begin position="40"/>
        <end position="56"/>
    </location>
</feature>
<feature type="transmembrane region" description="Helical" evidence="5">
    <location>
        <begin position="283"/>
        <end position="302"/>
    </location>
</feature>
<evidence type="ECO:0000256" key="5">
    <source>
        <dbReference type="SAM" id="Phobius"/>
    </source>
</evidence>
<evidence type="ECO:0000256" key="1">
    <source>
        <dbReference type="ARBA" id="ARBA00004141"/>
    </source>
</evidence>
<feature type="transmembrane region" description="Helical" evidence="5">
    <location>
        <begin position="164"/>
        <end position="183"/>
    </location>
</feature>
<evidence type="ECO:0000313" key="6">
    <source>
        <dbReference type="EMBL" id="UOP04745.2"/>
    </source>
</evidence>
<evidence type="ECO:0000256" key="2">
    <source>
        <dbReference type="ARBA" id="ARBA00022692"/>
    </source>
</evidence>
<sequence>MKILKDSAIYLLGEIFAKALPFLLLPYLTRKLGAAGFGELSYYQTYLALLVIVFGMSQDGAVARYYYVYGKRNLHNVVYAGYAYTFAVAGVALAAAWAAGSLIMAAVVGAAASQCVLNVQLVLRQCRKQAFSYTLIQVASGILTSALTVALLEWMDGEPVAKRFMALLLGNAAVSAIAAWWFLRDRYLVVHISYSKLFKSIRYIMVFGVPLILHYVAGFTKGQLDRMVLYPIYPAEQIGIYAAGFQVAWILSVLLMATNRAVVPYYYQAMKDGRLNSFRIRKLSCWTFALVFVVALLTWLLPESLFLLVLGDEYIGIKWYACLFLLGNGLSAPYFILVNYLYYYGQNSKISFISLLSVGSYLAVLLATVPLGPKWTPLAMIAGGLVILPLLYRQVKD</sequence>
<dbReference type="EMBL" id="CP091521">
    <property type="protein sequence ID" value="UOP04745.2"/>
    <property type="molecule type" value="Genomic_DNA"/>
</dbReference>
<feature type="transmembrane region" description="Helical" evidence="5">
    <location>
        <begin position="130"/>
        <end position="152"/>
    </location>
</feature>
<evidence type="ECO:0000256" key="3">
    <source>
        <dbReference type="ARBA" id="ARBA00022989"/>
    </source>
</evidence>
<feature type="transmembrane region" description="Helical" evidence="5">
    <location>
        <begin position="240"/>
        <end position="262"/>
    </location>
</feature>
<feature type="transmembrane region" description="Helical" evidence="5">
    <location>
        <begin position="103"/>
        <end position="123"/>
    </location>
</feature>
<dbReference type="Pfam" id="PF01943">
    <property type="entry name" value="Polysacc_synt"/>
    <property type="match status" value="1"/>
</dbReference>
<dbReference type="KEGG" id="ckh:LVJ77_11335"/>
<dbReference type="Proteomes" id="UP000831534">
    <property type="component" value="Chromosome"/>
</dbReference>
<organism evidence="6 7">
    <name type="scientific">Conchiformibius kuhniae</name>
    <dbReference type="NCBI Taxonomy" id="211502"/>
    <lineage>
        <taxon>Bacteria</taxon>
        <taxon>Pseudomonadati</taxon>
        <taxon>Pseudomonadota</taxon>
        <taxon>Betaproteobacteria</taxon>
        <taxon>Neisseriales</taxon>
        <taxon>Neisseriaceae</taxon>
        <taxon>Conchiformibius</taxon>
    </lineage>
</organism>
<comment type="subcellular location">
    <subcellularLocation>
        <location evidence="1">Membrane</location>
        <topology evidence="1">Multi-pass membrane protein</topology>
    </subcellularLocation>
</comment>
<reference evidence="6" key="2">
    <citation type="submission" date="2024-09" db="EMBL/GenBank/DDBJ databases">
        <authorList>
            <person name="Veyrier F.J."/>
        </authorList>
    </citation>
    <scope>NUCLEOTIDE SEQUENCE</scope>
    <source>
        <strain evidence="6">17694</strain>
    </source>
</reference>
<reference evidence="6" key="1">
    <citation type="journal article" date="2022" name="Res Sq">
        <title>Evolution of multicellular longitudinally dividing oral cavity symbionts (Neisseriaceae).</title>
        <authorList>
            <person name="Nyongesa S."/>
            <person name="Weber P."/>
            <person name="Bernet E."/>
            <person name="Pullido F."/>
            <person name="Nieckarz M."/>
            <person name="Delaby M."/>
            <person name="Nieves C."/>
            <person name="Viehboeck T."/>
            <person name="Krause N."/>
            <person name="Rivera-Millot A."/>
            <person name="Nakamura A."/>
            <person name="Vischer N."/>
            <person name="VanNieuwenhze M."/>
            <person name="Brun Y."/>
            <person name="Cava F."/>
            <person name="Bulgheresi S."/>
            <person name="Veyrier F."/>
        </authorList>
    </citation>
    <scope>NUCLEOTIDE SEQUENCE</scope>
    <source>
        <strain evidence="6">17694</strain>
    </source>
</reference>
<evidence type="ECO:0000313" key="7">
    <source>
        <dbReference type="Proteomes" id="UP000831534"/>
    </source>
</evidence>
<feature type="transmembrane region" description="Helical" evidence="5">
    <location>
        <begin position="203"/>
        <end position="220"/>
    </location>
</feature>
<dbReference type="GO" id="GO:0016020">
    <property type="term" value="C:membrane"/>
    <property type="evidence" value="ECO:0007669"/>
    <property type="project" value="UniProtKB-SubCell"/>
</dbReference>
<proteinExistence type="predicted"/>
<keyword evidence="2 5" id="KW-0812">Transmembrane</keyword>
<dbReference type="InterPro" id="IPR052556">
    <property type="entry name" value="PolySynth_Transporter"/>
</dbReference>
<evidence type="ECO:0000256" key="4">
    <source>
        <dbReference type="ARBA" id="ARBA00023136"/>
    </source>
</evidence>
<gene>
    <name evidence="6" type="ORF">LVJ77_11335</name>
</gene>
<keyword evidence="3 5" id="KW-1133">Transmembrane helix</keyword>
<keyword evidence="4 5" id="KW-0472">Membrane</keyword>
<feature type="transmembrane region" description="Helical" evidence="5">
    <location>
        <begin position="7"/>
        <end position="28"/>
    </location>
</feature>
<feature type="transmembrane region" description="Helical" evidence="5">
    <location>
        <begin position="350"/>
        <end position="369"/>
    </location>
</feature>
<name>A0A8T9MV65_9NEIS</name>
<accession>A0A8T9MV65</accession>
<feature type="transmembrane region" description="Helical" evidence="5">
    <location>
        <begin position="77"/>
        <end position="97"/>
    </location>
</feature>